<comment type="subcellular location">
    <subcellularLocation>
        <location evidence="1 6">Nucleus</location>
    </subcellularLocation>
</comment>
<evidence type="ECO:0000259" key="8">
    <source>
        <dbReference type="Pfam" id="PF07962"/>
    </source>
</evidence>
<name>A0A8H7BI41_9FUNG</name>
<evidence type="ECO:0000256" key="1">
    <source>
        <dbReference type="ARBA" id="ARBA00004123"/>
    </source>
</evidence>
<evidence type="ECO:0000256" key="5">
    <source>
        <dbReference type="ARBA" id="ARBA00023306"/>
    </source>
</evidence>
<keyword evidence="5 6" id="KW-0131">Cell cycle</keyword>
<dbReference type="InterPro" id="IPR040038">
    <property type="entry name" value="TIPIN/Csm3/Swi3"/>
</dbReference>
<keyword evidence="10" id="KW-1185">Reference proteome</keyword>
<dbReference type="PANTHER" id="PTHR13220">
    <property type="entry name" value="TIMELESS INTERACTING-RELATED"/>
    <property type="match status" value="1"/>
</dbReference>
<dbReference type="GO" id="GO:0003677">
    <property type="term" value="F:DNA binding"/>
    <property type="evidence" value="ECO:0007669"/>
    <property type="project" value="TreeGrafter"/>
</dbReference>
<feature type="domain" description="Chromosome segregation in meiosis protein 3" evidence="8">
    <location>
        <begin position="2"/>
        <end position="75"/>
    </location>
</feature>
<accession>A0A8H7BI41</accession>
<dbReference type="Pfam" id="PF07962">
    <property type="entry name" value="Swi3"/>
    <property type="match status" value="1"/>
</dbReference>
<gene>
    <name evidence="9" type="primary">CSM3</name>
    <name evidence="9" type="ORF">EC973_001248</name>
</gene>
<dbReference type="Proteomes" id="UP000605846">
    <property type="component" value="Unassembled WGS sequence"/>
</dbReference>
<comment type="caution">
    <text evidence="9">The sequence shown here is derived from an EMBL/GenBank/DDBJ whole genome shotgun (WGS) entry which is preliminary data.</text>
</comment>
<protein>
    <recommendedName>
        <fullName evidence="6">Chromosome segregation in meiosis protein</fullName>
    </recommendedName>
</protein>
<keyword evidence="4 6" id="KW-0539">Nucleus</keyword>
<dbReference type="GO" id="GO:0000076">
    <property type="term" value="P:DNA replication checkpoint signaling"/>
    <property type="evidence" value="ECO:0007669"/>
    <property type="project" value="UniProtKB-UniRule"/>
</dbReference>
<evidence type="ECO:0000313" key="10">
    <source>
        <dbReference type="Proteomes" id="UP000605846"/>
    </source>
</evidence>
<proteinExistence type="inferred from homology"/>
<evidence type="ECO:0000256" key="2">
    <source>
        <dbReference type="ARBA" id="ARBA00006075"/>
    </source>
</evidence>
<feature type="compositionally biased region" description="Acidic residues" evidence="7">
    <location>
        <begin position="207"/>
        <end position="221"/>
    </location>
</feature>
<evidence type="ECO:0000313" key="9">
    <source>
        <dbReference type="EMBL" id="KAF7724176.1"/>
    </source>
</evidence>
<dbReference type="PANTHER" id="PTHR13220:SF11">
    <property type="entry name" value="TIMELESS-INTERACTING PROTEIN"/>
    <property type="match status" value="1"/>
</dbReference>
<feature type="compositionally biased region" description="Pro residues" evidence="7">
    <location>
        <begin position="106"/>
        <end position="117"/>
    </location>
</feature>
<dbReference type="GO" id="GO:0006974">
    <property type="term" value="P:DNA damage response"/>
    <property type="evidence" value="ECO:0007669"/>
    <property type="project" value="UniProtKB-KW"/>
</dbReference>
<reference evidence="9" key="1">
    <citation type="submission" date="2020-01" db="EMBL/GenBank/DDBJ databases">
        <title>Genome Sequencing of Three Apophysomyces-Like Fungal Strains Confirms a Novel Fungal Genus in the Mucoromycota with divergent Burkholderia-like Endosymbiotic Bacteria.</title>
        <authorList>
            <person name="Stajich J.E."/>
            <person name="Macias A.M."/>
            <person name="Carter-House D."/>
            <person name="Lovett B."/>
            <person name="Kasson L.R."/>
            <person name="Berry K."/>
            <person name="Grigoriev I."/>
            <person name="Chang Y."/>
            <person name="Spatafora J."/>
            <person name="Kasson M.T."/>
        </authorList>
    </citation>
    <scope>NUCLEOTIDE SEQUENCE</scope>
    <source>
        <strain evidence="9">NRRL A-21654</strain>
    </source>
</reference>
<evidence type="ECO:0000256" key="4">
    <source>
        <dbReference type="ARBA" id="ARBA00023242"/>
    </source>
</evidence>
<dbReference type="EMBL" id="JABAYA010000127">
    <property type="protein sequence ID" value="KAF7724176.1"/>
    <property type="molecule type" value="Genomic_DNA"/>
</dbReference>
<organism evidence="9 10">
    <name type="scientific">Apophysomyces ossiformis</name>
    <dbReference type="NCBI Taxonomy" id="679940"/>
    <lineage>
        <taxon>Eukaryota</taxon>
        <taxon>Fungi</taxon>
        <taxon>Fungi incertae sedis</taxon>
        <taxon>Mucoromycota</taxon>
        <taxon>Mucoromycotina</taxon>
        <taxon>Mucoromycetes</taxon>
        <taxon>Mucorales</taxon>
        <taxon>Mucorineae</taxon>
        <taxon>Mucoraceae</taxon>
        <taxon>Apophysomyces</taxon>
    </lineage>
</organism>
<dbReference type="GO" id="GO:0031298">
    <property type="term" value="C:replication fork protection complex"/>
    <property type="evidence" value="ECO:0007669"/>
    <property type="project" value="TreeGrafter"/>
</dbReference>
<feature type="compositionally biased region" description="Basic and acidic residues" evidence="7">
    <location>
        <begin position="168"/>
        <end position="178"/>
    </location>
</feature>
<dbReference type="GO" id="GO:0031297">
    <property type="term" value="P:replication fork processing"/>
    <property type="evidence" value="ECO:0007669"/>
    <property type="project" value="UniProtKB-UniRule"/>
</dbReference>
<comment type="similarity">
    <text evidence="2 6">Belongs to the CSM3 family.</text>
</comment>
<dbReference type="InterPro" id="IPR012923">
    <property type="entry name" value="Csm3"/>
</dbReference>
<evidence type="ECO:0000256" key="3">
    <source>
        <dbReference type="ARBA" id="ARBA00022763"/>
    </source>
</evidence>
<feature type="compositionally biased region" description="Low complexity" evidence="7">
    <location>
        <begin position="156"/>
        <end position="167"/>
    </location>
</feature>
<evidence type="ECO:0000256" key="6">
    <source>
        <dbReference type="RuleBase" id="RU366049"/>
    </source>
</evidence>
<feature type="region of interest" description="Disordered" evidence="7">
    <location>
        <begin position="85"/>
        <end position="221"/>
    </location>
</feature>
<keyword evidence="3 6" id="KW-0227">DNA damage</keyword>
<feature type="compositionally biased region" description="Basic and acidic residues" evidence="7">
    <location>
        <begin position="120"/>
        <end position="130"/>
    </location>
</feature>
<dbReference type="AlphaFoldDB" id="A0A8H7BI41"/>
<sequence>MSNEGLKRIRHEAPSLRFRGKGYEEQDLQKLMEFYYMWANRLYPRLGFADFARKAMKACANKRCKIALAEWQQEFKDKNNTSLAAEIASDEERDITRERTQTPEPSEAPPLRTPSPIQPLRHDPLERNEHDNEDEDEQPLFSKAPDSSDAQDARARAAASRAAALERLAARRREKEQQQRQTNLIHDDEDMTESQQQQSNQIQHDEDMFEEDPGAEYLDDM</sequence>
<dbReference type="GO" id="GO:0043111">
    <property type="term" value="P:replication fork arrest"/>
    <property type="evidence" value="ECO:0007669"/>
    <property type="project" value="TreeGrafter"/>
</dbReference>
<dbReference type="OrthoDB" id="437078at2759"/>
<comment type="function">
    <text evidence="6">Plays an important role in the control of DNA replication and the maintenance of replication fork stability.</text>
</comment>
<evidence type="ECO:0000256" key="7">
    <source>
        <dbReference type="SAM" id="MobiDB-lite"/>
    </source>
</evidence>